<organism evidence="3 4">
    <name type="scientific">Trichinella spiralis</name>
    <name type="common">Trichina worm</name>
    <dbReference type="NCBI Taxonomy" id="6334"/>
    <lineage>
        <taxon>Eukaryota</taxon>
        <taxon>Metazoa</taxon>
        <taxon>Ecdysozoa</taxon>
        <taxon>Nematoda</taxon>
        <taxon>Enoplea</taxon>
        <taxon>Dorylaimia</taxon>
        <taxon>Trichinellida</taxon>
        <taxon>Trichinellidae</taxon>
        <taxon>Trichinella</taxon>
    </lineage>
</organism>
<evidence type="ECO:0008006" key="5">
    <source>
        <dbReference type="Google" id="ProtNLM"/>
    </source>
</evidence>
<evidence type="ECO:0000256" key="2">
    <source>
        <dbReference type="SAM" id="Phobius"/>
    </source>
</evidence>
<name>A0ABR3KI86_TRISP</name>
<gene>
    <name evidence="3" type="ORF">TSPI_05198</name>
</gene>
<dbReference type="Proteomes" id="UP001558632">
    <property type="component" value="Unassembled WGS sequence"/>
</dbReference>
<evidence type="ECO:0000313" key="3">
    <source>
        <dbReference type="EMBL" id="KAL1238218.1"/>
    </source>
</evidence>
<feature type="transmembrane region" description="Helical" evidence="2">
    <location>
        <begin position="93"/>
        <end position="113"/>
    </location>
</feature>
<comment type="caution">
    <text evidence="3">The sequence shown here is derived from an EMBL/GenBank/DDBJ whole genome shotgun (WGS) entry which is preliminary data.</text>
</comment>
<sequence>MKTSFVDRISCGNNACLFQTCQSRWLFVVFQISLSDDRARTRYCWPAGWLASDPSPPLFNHQTTNGKALVALVIAVAALFFLSALTFHSDFQLTLSSSSVVDTFLHFTVFFVCERAHVCRGRLFASASLSSGRGRSLPHFVVKRSVSHNTVSCPLSDRPTDDPHGSARDKKRSTLIGQNSCRPVHRSLERKREPRGRRLTLSPTSCRATCHSKFPFDPSVDDEWRRLVTPPPGWSVSIRSEVPTF</sequence>
<evidence type="ECO:0000313" key="4">
    <source>
        <dbReference type="Proteomes" id="UP001558632"/>
    </source>
</evidence>
<keyword evidence="2" id="KW-0472">Membrane</keyword>
<keyword evidence="2" id="KW-0812">Transmembrane</keyword>
<evidence type="ECO:0000256" key="1">
    <source>
        <dbReference type="SAM" id="MobiDB-lite"/>
    </source>
</evidence>
<feature type="transmembrane region" description="Helical" evidence="2">
    <location>
        <begin position="68"/>
        <end position="87"/>
    </location>
</feature>
<proteinExistence type="predicted"/>
<protein>
    <recommendedName>
        <fullName evidence="5">Transmembrane protein</fullName>
    </recommendedName>
</protein>
<dbReference type="EMBL" id="JBEUSY010000328">
    <property type="protein sequence ID" value="KAL1238218.1"/>
    <property type="molecule type" value="Genomic_DNA"/>
</dbReference>
<feature type="compositionally biased region" description="Basic and acidic residues" evidence="1">
    <location>
        <begin position="158"/>
        <end position="168"/>
    </location>
</feature>
<reference evidence="3 4" key="1">
    <citation type="submission" date="2024-07" db="EMBL/GenBank/DDBJ databases">
        <title>Enhanced genomic and transcriptomic resources for Trichinella pseudospiralis and T. spiralis underpin the discovery of pronounced molecular differences between stages and species.</title>
        <authorList>
            <person name="Pasi K.K."/>
            <person name="La Rosa G."/>
            <person name="Gomez-Morales M.A."/>
            <person name="Tosini F."/>
            <person name="Sumanam S."/>
            <person name="Young N.D."/>
            <person name="Chang B.C."/>
            <person name="Robin G.B."/>
        </authorList>
    </citation>
    <scope>NUCLEOTIDE SEQUENCE [LARGE SCALE GENOMIC DNA]</scope>
    <source>
        <strain evidence="3">ISS534</strain>
    </source>
</reference>
<accession>A0ABR3KI86</accession>
<keyword evidence="2" id="KW-1133">Transmembrane helix</keyword>
<keyword evidence="4" id="KW-1185">Reference proteome</keyword>
<feature type="region of interest" description="Disordered" evidence="1">
    <location>
        <begin position="151"/>
        <end position="175"/>
    </location>
</feature>